<dbReference type="EMBL" id="PGOL01000099">
    <property type="protein sequence ID" value="PKI77253.1"/>
    <property type="molecule type" value="Genomic_DNA"/>
</dbReference>
<evidence type="ECO:0000313" key="2">
    <source>
        <dbReference type="Proteomes" id="UP000233551"/>
    </source>
</evidence>
<accession>A0A2I0L9B6</accession>
<keyword evidence="2" id="KW-1185">Reference proteome</keyword>
<evidence type="ECO:0000313" key="1">
    <source>
        <dbReference type="EMBL" id="PKI77253.1"/>
    </source>
</evidence>
<name>A0A2I0L9B6_PUNGR</name>
<protein>
    <submittedName>
        <fullName evidence="1">Uncharacterized protein</fullName>
    </submittedName>
</protein>
<proteinExistence type="predicted"/>
<organism evidence="1 2">
    <name type="scientific">Punica granatum</name>
    <name type="common">Pomegranate</name>
    <dbReference type="NCBI Taxonomy" id="22663"/>
    <lineage>
        <taxon>Eukaryota</taxon>
        <taxon>Viridiplantae</taxon>
        <taxon>Streptophyta</taxon>
        <taxon>Embryophyta</taxon>
        <taxon>Tracheophyta</taxon>
        <taxon>Spermatophyta</taxon>
        <taxon>Magnoliopsida</taxon>
        <taxon>eudicotyledons</taxon>
        <taxon>Gunneridae</taxon>
        <taxon>Pentapetalae</taxon>
        <taxon>rosids</taxon>
        <taxon>malvids</taxon>
        <taxon>Myrtales</taxon>
        <taxon>Lythraceae</taxon>
        <taxon>Punica</taxon>
    </lineage>
</organism>
<dbReference type="AlphaFoldDB" id="A0A2I0L9B6"/>
<gene>
    <name evidence="1" type="ORF">CRG98_002374</name>
</gene>
<sequence length="93" mass="10383">MVPSKQATTVLMEVIREVVTRIKAAAAVNHSLSGRERERESGAIARIEAIAVPFRQSSCPNRDHQWLWLNPDCGPDHGPCDSQRVFELTTLET</sequence>
<comment type="caution">
    <text evidence="1">The sequence shown here is derived from an EMBL/GenBank/DDBJ whole genome shotgun (WGS) entry which is preliminary data.</text>
</comment>
<reference evidence="1 2" key="1">
    <citation type="submission" date="2017-11" db="EMBL/GenBank/DDBJ databases">
        <title>De-novo sequencing of pomegranate (Punica granatum L.) genome.</title>
        <authorList>
            <person name="Akparov Z."/>
            <person name="Amiraslanov A."/>
            <person name="Hajiyeva S."/>
            <person name="Abbasov M."/>
            <person name="Kaur K."/>
            <person name="Hamwieh A."/>
            <person name="Solovyev V."/>
            <person name="Salamov A."/>
            <person name="Braich B."/>
            <person name="Kosarev P."/>
            <person name="Mahmoud A."/>
            <person name="Hajiyev E."/>
            <person name="Babayeva S."/>
            <person name="Izzatullayeva V."/>
            <person name="Mammadov A."/>
            <person name="Mammadov A."/>
            <person name="Sharifova S."/>
            <person name="Ojaghi J."/>
            <person name="Eynullazada K."/>
            <person name="Bayramov B."/>
            <person name="Abdulazimova A."/>
            <person name="Shahmuradov I."/>
        </authorList>
    </citation>
    <scope>NUCLEOTIDE SEQUENCE [LARGE SCALE GENOMIC DNA]</scope>
    <source>
        <strain evidence="2">cv. AG2017</strain>
        <tissue evidence="1">Leaf</tissue>
    </source>
</reference>
<dbReference type="Proteomes" id="UP000233551">
    <property type="component" value="Unassembled WGS sequence"/>
</dbReference>